<gene>
    <name evidence="2" type="ORF">FNQ90_13805</name>
</gene>
<dbReference type="Proteomes" id="UP000538929">
    <property type="component" value="Unassembled WGS sequence"/>
</dbReference>
<feature type="transmembrane region" description="Helical" evidence="1">
    <location>
        <begin position="7"/>
        <end position="28"/>
    </location>
</feature>
<keyword evidence="3" id="KW-1185">Reference proteome</keyword>
<keyword evidence="1" id="KW-0472">Membrane</keyword>
<keyword evidence="1" id="KW-0812">Transmembrane</keyword>
<organism evidence="2 3">
    <name type="scientific">Streptomyces alkaliphilus</name>
    <dbReference type="NCBI Taxonomy" id="1472722"/>
    <lineage>
        <taxon>Bacteria</taxon>
        <taxon>Bacillati</taxon>
        <taxon>Actinomycetota</taxon>
        <taxon>Actinomycetes</taxon>
        <taxon>Kitasatosporales</taxon>
        <taxon>Streptomycetaceae</taxon>
        <taxon>Streptomyces</taxon>
    </lineage>
</organism>
<dbReference type="AlphaFoldDB" id="A0A7W3TEF2"/>
<feature type="transmembrane region" description="Helical" evidence="1">
    <location>
        <begin position="117"/>
        <end position="137"/>
    </location>
</feature>
<dbReference type="Pfam" id="PF03729">
    <property type="entry name" value="DUF308"/>
    <property type="match status" value="1"/>
</dbReference>
<evidence type="ECO:0000256" key="1">
    <source>
        <dbReference type="SAM" id="Phobius"/>
    </source>
</evidence>
<dbReference type="InterPro" id="IPR052712">
    <property type="entry name" value="Acid_resist_chaperone_HdeD"/>
</dbReference>
<dbReference type="EMBL" id="VKHT01000409">
    <property type="protein sequence ID" value="MBB0245150.1"/>
    <property type="molecule type" value="Genomic_DNA"/>
</dbReference>
<feature type="transmembrane region" description="Helical" evidence="1">
    <location>
        <begin position="34"/>
        <end position="53"/>
    </location>
</feature>
<protein>
    <submittedName>
        <fullName evidence="2">HdeD family acid-resistance protein</fullName>
    </submittedName>
</protein>
<proteinExistence type="predicted"/>
<keyword evidence="1" id="KW-1133">Transmembrane helix</keyword>
<feature type="transmembrane region" description="Helical" evidence="1">
    <location>
        <begin position="60"/>
        <end position="79"/>
    </location>
</feature>
<name>A0A7W3TEF2_9ACTN</name>
<dbReference type="GO" id="GO:0005886">
    <property type="term" value="C:plasma membrane"/>
    <property type="evidence" value="ECO:0007669"/>
    <property type="project" value="TreeGrafter"/>
</dbReference>
<reference evidence="3" key="1">
    <citation type="submission" date="2019-10" db="EMBL/GenBank/DDBJ databases">
        <title>Streptomyces sp. nov., a novel actinobacterium isolated from alkaline environment.</title>
        <authorList>
            <person name="Golinska P."/>
        </authorList>
    </citation>
    <scope>NUCLEOTIDE SEQUENCE [LARGE SCALE GENOMIC DNA]</scope>
    <source>
        <strain evidence="3">DSM 42118</strain>
    </source>
</reference>
<feature type="transmembrane region" description="Helical" evidence="1">
    <location>
        <begin position="91"/>
        <end position="110"/>
    </location>
</feature>
<evidence type="ECO:0000313" key="2">
    <source>
        <dbReference type="EMBL" id="MBB0245150.1"/>
    </source>
</evidence>
<dbReference type="PANTHER" id="PTHR34989:SF1">
    <property type="entry name" value="PROTEIN HDED"/>
    <property type="match status" value="1"/>
</dbReference>
<accession>A0A7W3TEF2</accession>
<dbReference type="InterPro" id="IPR005325">
    <property type="entry name" value="DUF308_memb"/>
</dbReference>
<evidence type="ECO:0000313" key="3">
    <source>
        <dbReference type="Proteomes" id="UP000538929"/>
    </source>
</evidence>
<feature type="transmembrane region" description="Helical" evidence="1">
    <location>
        <begin position="143"/>
        <end position="165"/>
    </location>
</feature>
<dbReference type="PANTHER" id="PTHR34989">
    <property type="entry name" value="PROTEIN HDED"/>
    <property type="match status" value="1"/>
</dbReference>
<sequence length="195" mass="20130">MRRDLGRLTVLGCVLVAAGLVGLGYVALATVTTVLLFGWLLLLGGCVGLLHAVAARGTRFVWLGLVVGALNAAAGVILIRFPDVGAEGLTAFAALLFLAAGVYRLVGAFVVRGPQTVWTLVQGAFGVLLGVLVLVDWPDGSRYVLGTFFSLALLFDGLSLIAAGVGGRRLIGLVTPGPNRSVKSGPDTSKDADMR</sequence>
<comment type="caution">
    <text evidence="2">The sequence shown here is derived from an EMBL/GenBank/DDBJ whole genome shotgun (WGS) entry which is preliminary data.</text>
</comment>